<name>T0QKM3_SAPDV</name>
<organism evidence="3 4">
    <name type="scientific">Saprolegnia diclina (strain VS20)</name>
    <dbReference type="NCBI Taxonomy" id="1156394"/>
    <lineage>
        <taxon>Eukaryota</taxon>
        <taxon>Sar</taxon>
        <taxon>Stramenopiles</taxon>
        <taxon>Oomycota</taxon>
        <taxon>Saprolegniomycetes</taxon>
        <taxon>Saprolegniales</taxon>
        <taxon>Saprolegniaceae</taxon>
        <taxon>Saprolegnia</taxon>
    </lineage>
</organism>
<dbReference type="InParanoid" id="T0QKM3"/>
<dbReference type="CDD" id="cd00821">
    <property type="entry name" value="PH"/>
    <property type="match status" value="1"/>
</dbReference>
<dbReference type="SMART" id="SM00233">
    <property type="entry name" value="PH"/>
    <property type="match status" value="1"/>
</dbReference>
<evidence type="ECO:0000313" key="3">
    <source>
        <dbReference type="EMBL" id="EQC34345.1"/>
    </source>
</evidence>
<dbReference type="SUPFAM" id="SSF50729">
    <property type="entry name" value="PH domain-like"/>
    <property type="match status" value="1"/>
</dbReference>
<dbReference type="Pfam" id="PF07059">
    <property type="entry name" value="EDR2_C"/>
    <property type="match status" value="1"/>
</dbReference>
<reference evidence="3 4" key="1">
    <citation type="submission" date="2012-04" db="EMBL/GenBank/DDBJ databases">
        <title>The Genome Sequence of Saprolegnia declina VS20.</title>
        <authorList>
            <consortium name="The Broad Institute Genome Sequencing Platform"/>
            <person name="Russ C."/>
            <person name="Nusbaum C."/>
            <person name="Tyler B."/>
            <person name="van West P."/>
            <person name="Dieguez-Uribeondo J."/>
            <person name="de Bruijn I."/>
            <person name="Tripathy S."/>
            <person name="Jiang R."/>
            <person name="Young S.K."/>
            <person name="Zeng Q."/>
            <person name="Gargeya S."/>
            <person name="Fitzgerald M."/>
            <person name="Haas B."/>
            <person name="Abouelleil A."/>
            <person name="Alvarado L."/>
            <person name="Arachchi H.M."/>
            <person name="Berlin A."/>
            <person name="Chapman S.B."/>
            <person name="Goldberg J."/>
            <person name="Griggs A."/>
            <person name="Gujja S."/>
            <person name="Hansen M."/>
            <person name="Howarth C."/>
            <person name="Imamovic A."/>
            <person name="Larimer J."/>
            <person name="McCowen C."/>
            <person name="Montmayeur A."/>
            <person name="Murphy C."/>
            <person name="Neiman D."/>
            <person name="Pearson M."/>
            <person name="Priest M."/>
            <person name="Roberts A."/>
            <person name="Saif S."/>
            <person name="Shea T."/>
            <person name="Sisk P."/>
            <person name="Sykes S."/>
            <person name="Wortman J."/>
            <person name="Nusbaum C."/>
            <person name="Birren B."/>
        </authorList>
    </citation>
    <scope>NUCLEOTIDE SEQUENCE [LARGE SCALE GENOMIC DNA]</scope>
    <source>
        <strain evidence="3 4">VS20</strain>
    </source>
</reference>
<dbReference type="Proteomes" id="UP000030762">
    <property type="component" value="Unassembled WGS sequence"/>
</dbReference>
<dbReference type="PANTHER" id="PTHR31558:SF3">
    <property type="entry name" value="CW14 PROTEIN"/>
    <property type="match status" value="1"/>
</dbReference>
<proteinExistence type="predicted"/>
<dbReference type="AlphaFoldDB" id="T0QKM3"/>
<feature type="domain" description="PH" evidence="2">
    <location>
        <begin position="64"/>
        <end position="167"/>
    </location>
</feature>
<evidence type="ECO:0000256" key="1">
    <source>
        <dbReference type="SAM" id="MobiDB-lite"/>
    </source>
</evidence>
<dbReference type="PANTHER" id="PTHR31558">
    <property type="entry name" value="CW14 PROTEIN"/>
    <property type="match status" value="1"/>
</dbReference>
<sequence>MKPLLNFGFEALSAESMSRVKPPRRGTARSDKHMSTAARYTSAPLLRESRSQLEVPPAPELLHGPTKAGYLTKHNTGKWMRRRWHQRWFVLENGVLSYYKYRDRAYAHGALQLHGTGALLTIQGDLPPGTPTPFCFNISVGVKSLLVCAESDDDFREWTNAISATIGQESASLDVAVSAPPPRPTTLDNYVEAVPSWDAFALPPISLGTLASANLLIALIRYGNGATLLGVLGLLNAACVYWFYQTRTGATSLSQKQPLSEYASCPAPVPPHEPVPKAPILGTINGNKANAGCSLPQCAVDECVPGSWATLEATRFNLRLGPQYRKTKRKGPSAPALLELVATDVYRSDTKIDNIGNVVQLPMRPTASTRDLLIINCQVPCYAPSNPLWGEKQGDGDGFNFVTYYAIPEAVRDKLQMEPACNEPAIRLLRAFLDDGNDPIIRDRLKAIGIVVNPAEQALGRTERHLLETYNGQPILTRPQHRFYRGDGYFEVDIDAHLFNYVARKGLCGVTDHFGNMVVDFGFVLEGQEDDELPEQILGCVRLCKVDVKTAPTMS</sequence>
<dbReference type="Gene3D" id="2.30.29.30">
    <property type="entry name" value="Pleckstrin-homology domain (PH domain)/Phosphotyrosine-binding domain (PTB)"/>
    <property type="match status" value="1"/>
</dbReference>
<dbReference type="Pfam" id="PF00169">
    <property type="entry name" value="PH"/>
    <property type="match status" value="1"/>
</dbReference>
<dbReference type="EMBL" id="JH767155">
    <property type="protein sequence ID" value="EQC34345.1"/>
    <property type="molecule type" value="Genomic_DNA"/>
</dbReference>
<accession>T0QKM3</accession>
<dbReference type="STRING" id="1156394.T0QKM3"/>
<protein>
    <recommendedName>
        <fullName evidence="2">PH domain-containing protein</fullName>
    </recommendedName>
</protein>
<evidence type="ECO:0000313" key="4">
    <source>
        <dbReference type="Proteomes" id="UP000030762"/>
    </source>
</evidence>
<gene>
    <name evidence="3" type="ORF">SDRG_08117</name>
</gene>
<dbReference type="RefSeq" id="XP_008612207.1">
    <property type="nucleotide sequence ID" value="XM_008613985.1"/>
</dbReference>
<dbReference type="GeneID" id="19948844"/>
<dbReference type="VEuPathDB" id="FungiDB:SDRG_08117"/>
<dbReference type="eggNOG" id="ENOG502QQV7">
    <property type="taxonomic scope" value="Eukaryota"/>
</dbReference>
<dbReference type="InterPro" id="IPR011993">
    <property type="entry name" value="PH-like_dom_sf"/>
</dbReference>
<feature type="region of interest" description="Disordered" evidence="1">
    <location>
        <begin position="18"/>
        <end position="37"/>
    </location>
</feature>
<keyword evidence="4" id="KW-1185">Reference proteome</keyword>
<dbReference type="InterPro" id="IPR009769">
    <property type="entry name" value="EDR2_C"/>
</dbReference>
<dbReference type="InterPro" id="IPR001849">
    <property type="entry name" value="PH_domain"/>
</dbReference>
<dbReference type="OrthoDB" id="9970435at2759"/>
<dbReference type="OMA" id="QPSNPLW"/>
<evidence type="ECO:0000259" key="2">
    <source>
        <dbReference type="PROSITE" id="PS50003"/>
    </source>
</evidence>
<dbReference type="PROSITE" id="PS50003">
    <property type="entry name" value="PH_DOMAIN"/>
    <property type="match status" value="1"/>
</dbReference>